<proteinExistence type="predicted"/>
<organism evidence="3 4">
    <name type="scientific">Phormidium yuhuli AB48</name>
    <dbReference type="NCBI Taxonomy" id="2940671"/>
    <lineage>
        <taxon>Bacteria</taxon>
        <taxon>Bacillati</taxon>
        <taxon>Cyanobacteriota</taxon>
        <taxon>Cyanophyceae</taxon>
        <taxon>Oscillatoriophycideae</taxon>
        <taxon>Oscillatoriales</taxon>
        <taxon>Oscillatoriaceae</taxon>
        <taxon>Phormidium</taxon>
        <taxon>Phormidium yuhuli</taxon>
    </lineage>
</organism>
<dbReference type="SUPFAM" id="SSF48452">
    <property type="entry name" value="TPR-like"/>
    <property type="match status" value="1"/>
</dbReference>
<feature type="repeat" description="TPR" evidence="1">
    <location>
        <begin position="188"/>
        <end position="221"/>
    </location>
</feature>
<reference evidence="3" key="1">
    <citation type="submission" date="2022-06" db="EMBL/GenBank/DDBJ databases">
        <title>Genome sequence of Phormidium yuhuli AB48 isolated from an industrial photobioreactor environment.</title>
        <authorList>
            <person name="Qiu Y."/>
            <person name="Noonan A.J.C."/>
            <person name="Dofher K."/>
            <person name="Koch M."/>
            <person name="Kieft B."/>
            <person name="Lin X."/>
            <person name="Ziels R.M."/>
            <person name="Hallam S.J."/>
        </authorList>
    </citation>
    <scope>NUCLEOTIDE SEQUENCE</scope>
    <source>
        <strain evidence="3">AB48</strain>
    </source>
</reference>
<dbReference type="PROSITE" id="PS50005">
    <property type="entry name" value="TPR"/>
    <property type="match status" value="1"/>
</dbReference>
<dbReference type="SMART" id="SM00028">
    <property type="entry name" value="TPR"/>
    <property type="match status" value="4"/>
</dbReference>
<gene>
    <name evidence="3" type="ORF">NEA10_16745</name>
</gene>
<dbReference type="InterPro" id="IPR019734">
    <property type="entry name" value="TPR_rpt"/>
</dbReference>
<evidence type="ECO:0000256" key="1">
    <source>
        <dbReference type="PROSITE-ProRule" id="PRU00339"/>
    </source>
</evidence>
<sequence>MGARSAALEVYEAVLEWARSQGDEAQQEEAWQRLGETALQDLNYEAAASAYEALRELARQRGDREQEGVYLRELAYIYDRLQAYDQAIEVKQELIAYYRGLNNIARVTALKIAVGQDWDNLQRPNEAIAQYQQAYRLAWEALQFYRAQEALTALAQLYERYDDWEAALEVYQAQVETHEIARNHYGLMMTYGRMGQVQQQQRNYPAALNSFRRGLQLAQQLGNREAYFQRHIETVNRALAGD</sequence>
<dbReference type="Pfam" id="PF13176">
    <property type="entry name" value="TPR_7"/>
    <property type="match status" value="1"/>
</dbReference>
<dbReference type="InterPro" id="IPR011990">
    <property type="entry name" value="TPR-like_helical_dom_sf"/>
</dbReference>
<dbReference type="PANTHER" id="PTHR10098">
    <property type="entry name" value="RAPSYN-RELATED"/>
    <property type="match status" value="1"/>
</dbReference>
<dbReference type="PANTHER" id="PTHR10098:SF106">
    <property type="entry name" value="TETRATRICOPEPTIDE REPEAT PROTEIN 28-LIKE PROTEIN"/>
    <property type="match status" value="1"/>
</dbReference>
<dbReference type="EMBL" id="CP098611">
    <property type="protein sequence ID" value="USR93210.1"/>
    <property type="molecule type" value="Genomic_DNA"/>
</dbReference>
<evidence type="ECO:0000256" key="2">
    <source>
        <dbReference type="SAM" id="Coils"/>
    </source>
</evidence>
<protein>
    <submittedName>
        <fullName evidence="3">Tetratricopeptide repeat protein</fullName>
    </submittedName>
</protein>
<dbReference type="Proteomes" id="UP001056708">
    <property type="component" value="Chromosome"/>
</dbReference>
<keyword evidence="4" id="KW-1185">Reference proteome</keyword>
<accession>A0ABY5AVE8</accession>
<evidence type="ECO:0000313" key="4">
    <source>
        <dbReference type="Proteomes" id="UP001056708"/>
    </source>
</evidence>
<dbReference type="Gene3D" id="1.25.40.10">
    <property type="entry name" value="Tetratricopeptide repeat domain"/>
    <property type="match status" value="2"/>
</dbReference>
<keyword evidence="2" id="KW-0175">Coiled coil</keyword>
<keyword evidence="1" id="KW-0802">TPR repeat</keyword>
<name>A0ABY5AVE8_9CYAN</name>
<evidence type="ECO:0000313" key="3">
    <source>
        <dbReference type="EMBL" id="USR93210.1"/>
    </source>
</evidence>
<feature type="coiled-coil region" evidence="2">
    <location>
        <begin position="147"/>
        <end position="181"/>
    </location>
</feature>